<dbReference type="InterPro" id="IPR003658">
    <property type="entry name" value="Anti-sigma_ant"/>
</dbReference>
<proteinExistence type="inferred from homology"/>
<dbReference type="CDD" id="cd07043">
    <property type="entry name" value="STAS_anti-anti-sigma_factors"/>
    <property type="match status" value="1"/>
</dbReference>
<accession>A0ABY9R5L7</accession>
<reference evidence="4" key="1">
    <citation type="submission" date="2023-09" db="EMBL/GenBank/DDBJ databases">
        <authorList>
            <consortium name="CW5 consortium"/>
            <person name="Lu C.-W."/>
        </authorList>
    </citation>
    <scope>NUCLEOTIDE SEQUENCE</scope>
    <source>
        <strain evidence="4">KPS</strain>
    </source>
</reference>
<dbReference type="PANTHER" id="PTHR33495:SF14">
    <property type="entry name" value="ANTI-SIGMA FACTOR ANTAGONIST"/>
    <property type="match status" value="1"/>
</dbReference>
<dbReference type="Pfam" id="PF01740">
    <property type="entry name" value="STAS"/>
    <property type="match status" value="1"/>
</dbReference>
<evidence type="ECO:0000259" key="3">
    <source>
        <dbReference type="PROSITE" id="PS50801"/>
    </source>
</evidence>
<sequence length="109" mass="11316">MEIATRIAGSAAILSVNGRMDAVTAPEFEKACQALLEQGHATQVADLAALEYISSAGLRSILSSAKKLKAAGGGLAFCGLTGMVDEVFRVSGFMKMFRVHPTVDAALEG</sequence>
<evidence type="ECO:0000313" key="4">
    <source>
        <dbReference type="EMBL" id="WMW66917.1"/>
    </source>
</evidence>
<comment type="similarity">
    <text evidence="1 2">Belongs to the anti-sigma-factor antagonist family.</text>
</comment>
<dbReference type="PROSITE" id="PS50801">
    <property type="entry name" value="STAS"/>
    <property type="match status" value="1"/>
</dbReference>
<dbReference type="EMBL" id="CP133659">
    <property type="protein sequence ID" value="WMW66917.1"/>
    <property type="molecule type" value="Genomic_DNA"/>
</dbReference>
<dbReference type="Proteomes" id="UP001180616">
    <property type="component" value="Chromosome"/>
</dbReference>
<dbReference type="NCBIfam" id="TIGR00377">
    <property type="entry name" value="ant_ant_sig"/>
    <property type="match status" value="1"/>
</dbReference>
<dbReference type="PANTHER" id="PTHR33495">
    <property type="entry name" value="ANTI-SIGMA FACTOR ANTAGONIST TM_1081-RELATED-RELATED"/>
    <property type="match status" value="1"/>
</dbReference>
<dbReference type="Gene3D" id="3.30.750.24">
    <property type="entry name" value="STAS domain"/>
    <property type="match status" value="1"/>
</dbReference>
<name>A0ABY9R5L7_9BACT</name>
<dbReference type="InterPro" id="IPR002645">
    <property type="entry name" value="STAS_dom"/>
</dbReference>
<keyword evidence="5" id="KW-1185">Reference proteome</keyword>
<evidence type="ECO:0000313" key="5">
    <source>
        <dbReference type="Proteomes" id="UP001180616"/>
    </source>
</evidence>
<protein>
    <recommendedName>
        <fullName evidence="2">Anti-sigma factor antagonist</fullName>
    </recommendedName>
</protein>
<gene>
    <name evidence="4" type="ORF">KPS_001548</name>
</gene>
<dbReference type="SUPFAM" id="SSF52091">
    <property type="entry name" value="SpoIIaa-like"/>
    <property type="match status" value="1"/>
</dbReference>
<dbReference type="RefSeq" id="WP_309542773.1">
    <property type="nucleotide sequence ID" value="NZ_CP133659.1"/>
</dbReference>
<dbReference type="InterPro" id="IPR036513">
    <property type="entry name" value="STAS_dom_sf"/>
</dbReference>
<evidence type="ECO:0000256" key="1">
    <source>
        <dbReference type="ARBA" id="ARBA00009013"/>
    </source>
</evidence>
<evidence type="ECO:0000256" key="2">
    <source>
        <dbReference type="RuleBase" id="RU003749"/>
    </source>
</evidence>
<organism evidence="4 5">
    <name type="scientific">Nitratidesulfovibrio liaohensis</name>
    <dbReference type="NCBI Taxonomy" id="2604158"/>
    <lineage>
        <taxon>Bacteria</taxon>
        <taxon>Pseudomonadati</taxon>
        <taxon>Thermodesulfobacteriota</taxon>
        <taxon>Desulfovibrionia</taxon>
        <taxon>Desulfovibrionales</taxon>
        <taxon>Desulfovibrionaceae</taxon>
        <taxon>Nitratidesulfovibrio</taxon>
    </lineage>
</organism>
<feature type="domain" description="STAS" evidence="3">
    <location>
        <begin position="1"/>
        <end position="109"/>
    </location>
</feature>